<dbReference type="PRINTS" id="PR00412">
    <property type="entry name" value="EPOXHYDRLASE"/>
</dbReference>
<dbReference type="SUPFAM" id="SSF53474">
    <property type="entry name" value="alpha/beta-Hydrolases"/>
    <property type="match status" value="1"/>
</dbReference>
<reference evidence="8 10" key="3">
    <citation type="submission" date="2019-02" db="EMBL/GenBank/DDBJ databases">
        <authorList>
            <consortium name="Pathogen Informatics"/>
        </authorList>
    </citation>
    <scope>NUCLEOTIDE SEQUENCE [LARGE SCALE GENOMIC DNA]</scope>
    <source>
        <strain evidence="8">Clo34</strain>
        <strain evidence="10">clo34</strain>
        <strain evidence="7 9">VRECD0157</strain>
    </source>
</reference>
<dbReference type="AlphaFoldDB" id="A0A031WJR9"/>
<dbReference type="PRINTS" id="PR00111">
    <property type="entry name" value="ABHYDROLASE"/>
</dbReference>
<dbReference type="EMBL" id="LK932525">
    <property type="protein sequence ID" value="CDS88648.1"/>
    <property type="molecule type" value="Genomic_DNA"/>
</dbReference>
<keyword evidence="1 4" id="KW-0378">Hydrolase</keyword>
<evidence type="ECO:0000313" key="7">
    <source>
        <dbReference type="EMBL" id="SJS41180.1"/>
    </source>
</evidence>
<dbReference type="EMBL" id="LK932849">
    <property type="protein sequence ID" value="CDS94982.1"/>
    <property type="molecule type" value="Genomic_DNA"/>
</dbReference>
<dbReference type="EMBL" id="LK932411">
    <property type="protein sequence ID" value="CDS89254.1"/>
    <property type="molecule type" value="Genomic_DNA"/>
</dbReference>
<protein>
    <submittedName>
        <fullName evidence="4 8">Hydrolase</fullName>
        <ecNumber evidence="4">3.-.-.-</ecNumber>
    </submittedName>
    <submittedName>
        <fullName evidence="6">Alpha/beta hydrolase</fullName>
    </submittedName>
    <submittedName>
        <fullName evidence="7">Arylesterase</fullName>
        <ecNumber evidence="7 8">3.1.1.2</ecNumber>
    </submittedName>
    <submittedName>
        <fullName evidence="3">Putative hydrolase</fullName>
        <ecNumber evidence="3 8">3.1.-.-</ecNumber>
    </submittedName>
</protein>
<dbReference type="InterPro" id="IPR050266">
    <property type="entry name" value="AB_hydrolase_sf"/>
</dbReference>
<dbReference type="EC" id="3.1.1.2" evidence="7 8"/>
<evidence type="ECO:0000313" key="5">
    <source>
        <dbReference type="EMBL" id="CDS94982.1"/>
    </source>
</evidence>
<dbReference type="InterPro" id="IPR029058">
    <property type="entry name" value="AB_hydrolase_fold"/>
</dbReference>
<evidence type="ECO:0000259" key="2">
    <source>
        <dbReference type="Pfam" id="PF00561"/>
    </source>
</evidence>
<dbReference type="EMBL" id="FUPS01000006">
    <property type="protein sequence ID" value="SJS41180.1"/>
    <property type="molecule type" value="Genomic_DNA"/>
</dbReference>
<evidence type="ECO:0000313" key="6">
    <source>
        <dbReference type="EMBL" id="HBH1540965.1"/>
    </source>
</evidence>
<dbReference type="PANTHER" id="PTHR43798:SF31">
    <property type="entry name" value="AB HYDROLASE SUPERFAMILY PROTEIN YCLE"/>
    <property type="match status" value="1"/>
</dbReference>
<organism evidence="4">
    <name type="scientific">Clostridioides difficile</name>
    <name type="common">Peptoclostridium difficile</name>
    <dbReference type="NCBI Taxonomy" id="1496"/>
    <lineage>
        <taxon>Bacteria</taxon>
        <taxon>Bacillati</taxon>
        <taxon>Bacillota</taxon>
        <taxon>Clostridia</taxon>
        <taxon>Peptostreptococcales</taxon>
        <taxon>Peptostreptococcaceae</taxon>
        <taxon>Clostridioides</taxon>
    </lineage>
</organism>
<dbReference type="Gene3D" id="3.40.50.1820">
    <property type="entry name" value="alpha/beta hydrolase"/>
    <property type="match status" value="1"/>
</dbReference>
<evidence type="ECO:0000256" key="1">
    <source>
        <dbReference type="ARBA" id="ARBA00022801"/>
    </source>
</evidence>
<evidence type="ECO:0000313" key="8">
    <source>
        <dbReference type="EMBL" id="VFD29845.1"/>
    </source>
</evidence>
<dbReference type="RefSeq" id="WP_009898037.1">
    <property type="nucleotide sequence ID" value="NZ_AP031492.1"/>
</dbReference>
<evidence type="ECO:0000313" key="3">
    <source>
        <dbReference type="EMBL" id="CDS88648.1"/>
    </source>
</evidence>
<dbReference type="EC" id="3.1.-.-" evidence="3 8"/>
<name>A0A031WJR9_CLODI</name>
<dbReference type="Proteomes" id="UP000411588">
    <property type="component" value="Unassembled WGS sequence"/>
</dbReference>
<dbReference type="InterPro" id="IPR000639">
    <property type="entry name" value="Epox_hydrolase-like"/>
</dbReference>
<evidence type="ECO:0000313" key="4">
    <source>
        <dbReference type="EMBL" id="CDS89254.1"/>
    </source>
</evidence>
<dbReference type="Pfam" id="PF00561">
    <property type="entry name" value="Abhydrolase_1"/>
    <property type="match status" value="1"/>
</dbReference>
<evidence type="ECO:0000313" key="10">
    <source>
        <dbReference type="Proteomes" id="UP000411588"/>
    </source>
</evidence>
<dbReference type="Proteomes" id="UP000189137">
    <property type="component" value="Unassembled WGS sequence"/>
</dbReference>
<dbReference type="InterPro" id="IPR000073">
    <property type="entry name" value="AB_hydrolase_1"/>
</dbReference>
<dbReference type="GO" id="GO:0004064">
    <property type="term" value="F:arylesterase activity"/>
    <property type="evidence" value="ECO:0007669"/>
    <property type="project" value="UniProtKB-EC"/>
</dbReference>
<feature type="domain" description="AB hydrolase-1" evidence="2">
    <location>
        <begin position="23"/>
        <end position="255"/>
    </location>
</feature>
<accession>A0A031WJR9</accession>
<sequence>MYYVYVNDINIAVYDLNPSAKKTVLFIHGWPLGHKIFEYQTNILPKLGYRTVSIDLRGFGKSDATSGGYTYSQLADDIYKVVHAIGLKDFTLVGFSMGGAIVLRYMSLFNGYGVSKLVLAAAAAPSFVQRPPEFPYGMTREDVNKLIAQACTDRPEMVTDFGEKVFASNPPESFRRWFNDIGFSASGIGTIGTAVSLRDEELFNDLKCVRVPTGIFHGKLDEICPYEFAVFMNEKIEDSILYTFEYSGHAIFYDELKLFNQEFLQFLEE</sequence>
<reference evidence="6" key="2">
    <citation type="journal article" date="2018" name="Genome Biol.">
        <title>SKESA: strategic k-mer extension for scrupulous assemblies.</title>
        <authorList>
            <person name="Souvorov A."/>
            <person name="Agarwala R."/>
            <person name="Lipman D.J."/>
        </authorList>
    </citation>
    <scope>NUCLEOTIDE SEQUENCE</scope>
    <source>
        <strain evidence="6">HN1000</strain>
    </source>
</reference>
<dbReference type="Proteomes" id="UP000878956">
    <property type="component" value="Unassembled WGS sequence"/>
</dbReference>
<dbReference type="EMBL" id="DAEPXK010000003">
    <property type="protein sequence ID" value="HBH1540965.1"/>
    <property type="molecule type" value="Genomic_DNA"/>
</dbReference>
<proteinExistence type="predicted"/>
<reference evidence="6" key="4">
    <citation type="submission" date="2021-06" db="EMBL/GenBank/DDBJ databases">
        <authorList>
            <consortium name="NCBI Pathogen Detection Project"/>
        </authorList>
    </citation>
    <scope>NUCLEOTIDE SEQUENCE</scope>
    <source>
        <strain evidence="6">HN1000</strain>
    </source>
</reference>
<dbReference type="GeneID" id="66355275"/>
<dbReference type="PATRIC" id="fig|1496.1373.peg.879"/>
<dbReference type="GO" id="GO:0016020">
    <property type="term" value="C:membrane"/>
    <property type="evidence" value="ECO:0007669"/>
    <property type="project" value="TreeGrafter"/>
</dbReference>
<dbReference type="PANTHER" id="PTHR43798">
    <property type="entry name" value="MONOACYLGLYCEROL LIPASE"/>
    <property type="match status" value="1"/>
</dbReference>
<evidence type="ECO:0000313" key="9">
    <source>
        <dbReference type="Proteomes" id="UP000189137"/>
    </source>
</evidence>
<reference evidence="4" key="1">
    <citation type="submission" date="2014-07" db="EMBL/GenBank/DDBJ databases">
        <authorList>
            <person name="Monot Marc"/>
        </authorList>
    </citation>
    <scope>NUCLEOTIDE SEQUENCE</scope>
    <source>
        <strain evidence="5">7032989</strain>
        <strain evidence="4">7032994</strain>
    </source>
</reference>
<gene>
    <name evidence="4" type="primary">yisY</name>
    <name evidence="5" type="ORF">BN1095_20118</name>
    <name evidence="3" type="ORF">BN1096_700085</name>
    <name evidence="4" type="ORF">BN1097_710087</name>
    <name evidence="6" type="ORF">KRM00_000418</name>
    <name evidence="8" type="ORF">SAMEA1402399_00825</name>
    <name evidence="7" type="ORF">SAMEA3375112_02028</name>
</gene>
<dbReference type="EMBL" id="CAADAN010000002">
    <property type="protein sequence ID" value="VFD29845.1"/>
    <property type="molecule type" value="Genomic_DNA"/>
</dbReference>
<dbReference type="KEGG" id="pdf:CD630DERM_28640"/>
<dbReference type="EC" id="3.-.-.-" evidence="4"/>